<sequence>MLIIGEVVSKDMVVDHDLVILYTGAVTYGNLAYGDFDAVNSQRNCVERPLLYNLINYDVSYCIDHCKKKLYKCCEQI</sequence>
<dbReference type="Proteomes" id="UP000748531">
    <property type="component" value="Unassembled WGS sequence"/>
</dbReference>
<evidence type="ECO:0000313" key="1">
    <source>
        <dbReference type="EMBL" id="KAF5402855.1"/>
    </source>
</evidence>
<dbReference type="EMBL" id="LUCH01001562">
    <property type="protein sequence ID" value="KAF5402855.1"/>
    <property type="molecule type" value="Genomic_DNA"/>
</dbReference>
<keyword evidence="2" id="KW-1185">Reference proteome</keyword>
<accession>A0A8J4SR23</accession>
<evidence type="ECO:0000313" key="2">
    <source>
        <dbReference type="Proteomes" id="UP000748531"/>
    </source>
</evidence>
<dbReference type="AlphaFoldDB" id="A0A8J4SR23"/>
<name>A0A8J4SR23_9TREM</name>
<organism evidence="1 2">
    <name type="scientific">Paragonimus heterotremus</name>
    <dbReference type="NCBI Taxonomy" id="100268"/>
    <lineage>
        <taxon>Eukaryota</taxon>
        <taxon>Metazoa</taxon>
        <taxon>Spiralia</taxon>
        <taxon>Lophotrochozoa</taxon>
        <taxon>Platyhelminthes</taxon>
        <taxon>Trematoda</taxon>
        <taxon>Digenea</taxon>
        <taxon>Plagiorchiida</taxon>
        <taxon>Troglotremata</taxon>
        <taxon>Troglotrematidae</taxon>
        <taxon>Paragonimus</taxon>
    </lineage>
</organism>
<comment type="caution">
    <text evidence="1">The sequence shown here is derived from an EMBL/GenBank/DDBJ whole genome shotgun (WGS) entry which is preliminary data.</text>
</comment>
<protein>
    <submittedName>
        <fullName evidence="1">Uncharacterized protein</fullName>
    </submittedName>
</protein>
<reference evidence="1" key="1">
    <citation type="submission" date="2019-05" db="EMBL/GenBank/DDBJ databases">
        <title>Annotation for the trematode Paragonimus heterotremus.</title>
        <authorList>
            <person name="Choi Y.-J."/>
        </authorList>
    </citation>
    <scope>NUCLEOTIDE SEQUENCE</scope>
    <source>
        <strain evidence="1">LC</strain>
    </source>
</reference>
<gene>
    <name evidence="1" type="ORF">PHET_03598</name>
</gene>
<proteinExistence type="predicted"/>